<keyword evidence="1" id="KW-0472">Membrane</keyword>
<accession>A0A845BEV0</accession>
<dbReference type="RefSeq" id="WP_160938758.1">
    <property type="nucleotide sequence ID" value="NZ_SNVJ01000020.1"/>
</dbReference>
<sequence>MSGRPITEDDLHGLVDLALDAARQAEVEAWLAAHPAEAARVEAYRRQRAALREALAPVASEPVPPELNLARLLERRWPARPLPWRAAAAAVLLLGLGGAGGWWLRDAARPETRGLAALAQQAADSYAVYAPDRQRPVELRAASQAELVSWMSDRLGRRITVPDLSAAGYRLMGGRLVPTPQGPAALFMYDDDRGSRLVLLARTMPAQDDTPMSGRSRGGMESFTWAAGGAGYSLVGAIAPTALHPLADEVRRQMAGRSLREPV</sequence>
<evidence type="ECO:0000313" key="2">
    <source>
        <dbReference type="EMBL" id="MXP65348.1"/>
    </source>
</evidence>
<dbReference type="EMBL" id="SNVJ01000020">
    <property type="protein sequence ID" value="MXP65348.1"/>
    <property type="molecule type" value="Genomic_DNA"/>
</dbReference>
<feature type="transmembrane region" description="Helical" evidence="1">
    <location>
        <begin position="82"/>
        <end position="104"/>
    </location>
</feature>
<proteinExistence type="predicted"/>
<keyword evidence="3" id="KW-1185">Reference proteome</keyword>
<dbReference type="OrthoDB" id="7187254at2"/>
<evidence type="ECO:0000256" key="1">
    <source>
        <dbReference type="SAM" id="Phobius"/>
    </source>
</evidence>
<dbReference type="AlphaFoldDB" id="A0A845BEV0"/>
<dbReference type="Proteomes" id="UP000460715">
    <property type="component" value="Unassembled WGS sequence"/>
</dbReference>
<evidence type="ECO:0000313" key="3">
    <source>
        <dbReference type="Proteomes" id="UP000460715"/>
    </source>
</evidence>
<reference evidence="2 3" key="1">
    <citation type="submission" date="2019-03" db="EMBL/GenBank/DDBJ databases">
        <title>Roseomonas sp. a novel Roseomonas species isolated from Sea whip Gorgonian.</title>
        <authorList>
            <person name="Li F."/>
            <person name="Pan X."/>
            <person name="Huang S."/>
            <person name="Li Z."/>
            <person name="Meng B."/>
        </authorList>
    </citation>
    <scope>NUCLEOTIDE SEQUENCE [LARGE SCALE GENOMIC DNA]</scope>
    <source>
        <strain evidence="2 3">M0104</strain>
    </source>
</reference>
<keyword evidence="1" id="KW-1133">Transmembrane helix</keyword>
<protein>
    <submittedName>
        <fullName evidence="2">Anti-sigma factor</fullName>
    </submittedName>
</protein>
<keyword evidence="1" id="KW-0812">Transmembrane</keyword>
<name>A0A845BEV0_9PROT</name>
<comment type="caution">
    <text evidence="2">The sequence shown here is derived from an EMBL/GenBank/DDBJ whole genome shotgun (WGS) entry which is preliminary data.</text>
</comment>
<gene>
    <name evidence="2" type="ORF">E0493_18530</name>
</gene>
<organism evidence="2 3">
    <name type="scientific">Teichococcus coralli</name>
    <dbReference type="NCBI Taxonomy" id="2545983"/>
    <lineage>
        <taxon>Bacteria</taxon>
        <taxon>Pseudomonadati</taxon>
        <taxon>Pseudomonadota</taxon>
        <taxon>Alphaproteobacteria</taxon>
        <taxon>Acetobacterales</taxon>
        <taxon>Roseomonadaceae</taxon>
        <taxon>Roseomonas</taxon>
    </lineage>
</organism>